<comment type="caution">
    <text evidence="1">The sequence shown here is derived from an EMBL/GenBank/DDBJ whole genome shotgun (WGS) entry which is preliminary data.</text>
</comment>
<evidence type="ECO:0000313" key="1">
    <source>
        <dbReference type="EMBL" id="MYN45416.1"/>
    </source>
</evidence>
<reference evidence="1" key="1">
    <citation type="submission" date="2019-12" db="EMBL/GenBank/DDBJ databases">
        <title>Novel species isolated from a subtropical stream in China.</title>
        <authorList>
            <person name="Lu H."/>
        </authorList>
    </citation>
    <scope>NUCLEOTIDE SEQUENCE [LARGE SCALE GENOMIC DNA]</scope>
    <source>
        <strain evidence="1">FT93W</strain>
    </source>
</reference>
<gene>
    <name evidence="1" type="ORF">GTP23_10180</name>
</gene>
<dbReference type="EMBL" id="WWCL01000002">
    <property type="protein sequence ID" value="MYN45416.1"/>
    <property type="molecule type" value="Genomic_DNA"/>
</dbReference>
<accession>A0A845I2T5</accession>
<sequence length="155" mass="15819">MAAVVAGSGALPGPVLAQADAQHGTPQQAAQAAVSVRAAAERGQAAPAELVVADVTLDLQAAPVLSDELIRKAVRDTVAEDPHPQALAARNMAAYGAATLTVQDRMTTAFNQAKVPDCLHGDALKLQPAYIGPFAVVGPLSLPWVVAAALRGKCR</sequence>
<keyword evidence="2" id="KW-1185">Reference proteome</keyword>
<evidence type="ECO:0000313" key="2">
    <source>
        <dbReference type="Proteomes" id="UP000444316"/>
    </source>
</evidence>
<protein>
    <submittedName>
        <fullName evidence="1">Uncharacterized protein</fullName>
    </submittedName>
</protein>
<dbReference type="Proteomes" id="UP000444316">
    <property type="component" value="Unassembled WGS sequence"/>
</dbReference>
<organism evidence="1 2">
    <name type="scientific">Duganella fentianensis</name>
    <dbReference type="NCBI Taxonomy" id="2692177"/>
    <lineage>
        <taxon>Bacteria</taxon>
        <taxon>Pseudomonadati</taxon>
        <taxon>Pseudomonadota</taxon>
        <taxon>Betaproteobacteria</taxon>
        <taxon>Burkholderiales</taxon>
        <taxon>Oxalobacteraceae</taxon>
        <taxon>Telluria group</taxon>
        <taxon>Duganella</taxon>
    </lineage>
</organism>
<dbReference type="AlphaFoldDB" id="A0A845I2T5"/>
<name>A0A845I2T5_9BURK</name>
<proteinExistence type="predicted"/>